<reference evidence="1" key="1">
    <citation type="submission" date="2023-03" db="EMBL/GenBank/DDBJ databases">
        <title>Massive genome expansion in bonnet fungi (Mycena s.s.) driven by repeated elements and novel gene families across ecological guilds.</title>
        <authorList>
            <consortium name="Lawrence Berkeley National Laboratory"/>
            <person name="Harder C.B."/>
            <person name="Miyauchi S."/>
            <person name="Viragh M."/>
            <person name="Kuo A."/>
            <person name="Thoen E."/>
            <person name="Andreopoulos B."/>
            <person name="Lu D."/>
            <person name="Skrede I."/>
            <person name="Drula E."/>
            <person name="Henrissat B."/>
            <person name="Morin E."/>
            <person name="Kohler A."/>
            <person name="Barry K."/>
            <person name="LaButti K."/>
            <person name="Morin E."/>
            <person name="Salamov A."/>
            <person name="Lipzen A."/>
            <person name="Mereny Z."/>
            <person name="Hegedus B."/>
            <person name="Baldrian P."/>
            <person name="Stursova M."/>
            <person name="Weitz H."/>
            <person name="Taylor A."/>
            <person name="Grigoriev I.V."/>
            <person name="Nagy L.G."/>
            <person name="Martin F."/>
            <person name="Kauserud H."/>
        </authorList>
    </citation>
    <scope>NUCLEOTIDE SEQUENCE</scope>
    <source>
        <strain evidence="1">CBHHK173m</strain>
    </source>
</reference>
<organism evidence="1 2">
    <name type="scientific">Mycena belliarum</name>
    <dbReference type="NCBI Taxonomy" id="1033014"/>
    <lineage>
        <taxon>Eukaryota</taxon>
        <taxon>Fungi</taxon>
        <taxon>Dikarya</taxon>
        <taxon>Basidiomycota</taxon>
        <taxon>Agaricomycotina</taxon>
        <taxon>Agaricomycetes</taxon>
        <taxon>Agaricomycetidae</taxon>
        <taxon>Agaricales</taxon>
        <taxon>Marasmiineae</taxon>
        <taxon>Mycenaceae</taxon>
        <taxon>Mycena</taxon>
    </lineage>
</organism>
<evidence type="ECO:0000313" key="1">
    <source>
        <dbReference type="EMBL" id="KAJ7075055.1"/>
    </source>
</evidence>
<keyword evidence="2" id="KW-1185">Reference proteome</keyword>
<protein>
    <submittedName>
        <fullName evidence="1">Uncharacterized protein</fullName>
    </submittedName>
</protein>
<dbReference type="EMBL" id="JARJCN010000104">
    <property type="protein sequence ID" value="KAJ7075055.1"/>
    <property type="molecule type" value="Genomic_DNA"/>
</dbReference>
<comment type="caution">
    <text evidence="1">The sequence shown here is derived from an EMBL/GenBank/DDBJ whole genome shotgun (WGS) entry which is preliminary data.</text>
</comment>
<accession>A0AAD6XEW1</accession>
<dbReference type="AlphaFoldDB" id="A0AAD6XEW1"/>
<dbReference type="Proteomes" id="UP001222325">
    <property type="component" value="Unassembled WGS sequence"/>
</dbReference>
<proteinExistence type="predicted"/>
<sequence>MGAVFSNTTSSIHHRADLRTPCAAMIQKDEVRDILPVFSDRPASPGPARTRFVVSLQNSLVLHSLEGRTCAGPHPCARSLRIHGASRDRISIPNSKAVGALKVALYVAGTVFPTGEEPVRNQRLFPLLLGKLTDILVQFLSSAPPSARALQDQIQIQDLSGLSLRPAPFVTLFSRAILALHRHPTAPLFSRRCATGEVPNSLVY</sequence>
<gene>
    <name evidence="1" type="ORF">B0H15DRAFT_42266</name>
</gene>
<name>A0AAD6XEW1_9AGAR</name>
<evidence type="ECO:0000313" key="2">
    <source>
        <dbReference type="Proteomes" id="UP001222325"/>
    </source>
</evidence>